<accession>A0A239IQG2</accession>
<sequence>MKYYSKLRRRPYREWIHKMKTFLHVGCGPQNKYQLKGFGSNEWAEIRFDIDGSVKPDIVGSLTDMSKVGSGSVDAIYSAHNIEHLFPHEVPIALGEFYRVLKPQGFVVITCPDLVSVCEAVVKDRLLEPLYQSPAGPISPIDILYGHRGYIAQGNEFMAHKCGFTYSALCGTFRNAGFKSLFGGARPAAFDLWLFASKAALTDSEITKCAPAFLP</sequence>
<dbReference type="EMBL" id="FZOT01000010">
    <property type="protein sequence ID" value="SNS95797.1"/>
    <property type="molecule type" value="Genomic_DNA"/>
</dbReference>
<dbReference type="InterPro" id="IPR013216">
    <property type="entry name" value="Methyltransf_11"/>
</dbReference>
<dbReference type="GO" id="GO:0008757">
    <property type="term" value="F:S-adenosylmethionine-dependent methyltransferase activity"/>
    <property type="evidence" value="ECO:0007669"/>
    <property type="project" value="InterPro"/>
</dbReference>
<dbReference type="SUPFAM" id="SSF53335">
    <property type="entry name" value="S-adenosyl-L-methionine-dependent methyltransferases"/>
    <property type="match status" value="1"/>
</dbReference>
<dbReference type="Gene3D" id="3.40.50.150">
    <property type="entry name" value="Vaccinia Virus protein VP39"/>
    <property type="match status" value="1"/>
</dbReference>
<dbReference type="InterPro" id="IPR029063">
    <property type="entry name" value="SAM-dependent_MTases_sf"/>
</dbReference>
<reference evidence="2 3" key="1">
    <citation type="submission" date="2017-06" db="EMBL/GenBank/DDBJ databases">
        <authorList>
            <person name="Kim H.J."/>
            <person name="Triplett B.A."/>
        </authorList>
    </citation>
    <scope>NUCLEOTIDE SEQUENCE [LARGE SCALE GENOMIC DNA]</scope>
    <source>
        <strain evidence="2 3">U15</strain>
    </source>
</reference>
<feature type="domain" description="Methyltransferase type 11" evidence="1">
    <location>
        <begin position="58"/>
        <end position="109"/>
    </location>
</feature>
<dbReference type="AlphaFoldDB" id="A0A239IQG2"/>
<proteinExistence type="predicted"/>
<dbReference type="CDD" id="cd02440">
    <property type="entry name" value="AdoMet_MTases"/>
    <property type="match status" value="1"/>
</dbReference>
<keyword evidence="3" id="KW-1185">Reference proteome</keyword>
<evidence type="ECO:0000313" key="2">
    <source>
        <dbReference type="EMBL" id="SNS95797.1"/>
    </source>
</evidence>
<dbReference type="Pfam" id="PF08241">
    <property type="entry name" value="Methyltransf_11"/>
    <property type="match status" value="1"/>
</dbReference>
<evidence type="ECO:0000259" key="1">
    <source>
        <dbReference type="Pfam" id="PF08241"/>
    </source>
</evidence>
<protein>
    <submittedName>
        <fullName evidence="2">Methyltransferase domain-containing protein</fullName>
    </submittedName>
</protein>
<gene>
    <name evidence="2" type="ORF">SAMN06265795_11069</name>
</gene>
<keyword evidence="2" id="KW-0808">Transferase</keyword>
<organism evidence="2 3">
    <name type="scientific">Noviherbaspirillum humi</name>
    <dbReference type="NCBI Taxonomy" id="1688639"/>
    <lineage>
        <taxon>Bacteria</taxon>
        <taxon>Pseudomonadati</taxon>
        <taxon>Pseudomonadota</taxon>
        <taxon>Betaproteobacteria</taxon>
        <taxon>Burkholderiales</taxon>
        <taxon>Oxalobacteraceae</taxon>
        <taxon>Noviherbaspirillum</taxon>
    </lineage>
</organism>
<name>A0A239IQG2_9BURK</name>
<dbReference type="Proteomes" id="UP000198284">
    <property type="component" value="Unassembled WGS sequence"/>
</dbReference>
<dbReference type="GO" id="GO:0032259">
    <property type="term" value="P:methylation"/>
    <property type="evidence" value="ECO:0007669"/>
    <property type="project" value="UniProtKB-KW"/>
</dbReference>
<keyword evidence="2" id="KW-0489">Methyltransferase</keyword>
<evidence type="ECO:0000313" key="3">
    <source>
        <dbReference type="Proteomes" id="UP000198284"/>
    </source>
</evidence>